<gene>
    <name evidence="3" type="ORF">MKW94_009338</name>
    <name evidence="4" type="ORF">MKW94_025806</name>
</gene>
<feature type="domain" description="GRAM" evidence="2">
    <location>
        <begin position="25"/>
        <end position="103"/>
    </location>
</feature>
<evidence type="ECO:0000259" key="2">
    <source>
        <dbReference type="SMART" id="SM00568"/>
    </source>
</evidence>
<dbReference type="Gene3D" id="2.30.29.30">
    <property type="entry name" value="Pleckstrin-homology domain (PH domain)/Phosphotyrosine-binding domain (PTB)"/>
    <property type="match status" value="1"/>
</dbReference>
<organism evidence="4 5">
    <name type="scientific">Papaver nudicaule</name>
    <name type="common">Iceland poppy</name>
    <dbReference type="NCBI Taxonomy" id="74823"/>
    <lineage>
        <taxon>Eukaryota</taxon>
        <taxon>Viridiplantae</taxon>
        <taxon>Streptophyta</taxon>
        <taxon>Embryophyta</taxon>
        <taxon>Tracheophyta</taxon>
        <taxon>Spermatophyta</taxon>
        <taxon>Magnoliopsida</taxon>
        <taxon>Ranunculales</taxon>
        <taxon>Papaveraceae</taxon>
        <taxon>Papaveroideae</taxon>
        <taxon>Papaver</taxon>
    </lineage>
</organism>
<keyword evidence="5" id="KW-1185">Reference proteome</keyword>
<dbReference type="Pfam" id="PF02893">
    <property type="entry name" value="GRAM"/>
    <property type="match status" value="1"/>
</dbReference>
<comment type="similarity">
    <text evidence="1">Belongs to the GEM family.</text>
</comment>
<accession>A0AA41VZI0</accession>
<dbReference type="EMBL" id="JAJJMA010160615">
    <property type="protein sequence ID" value="MCL7035768.1"/>
    <property type="molecule type" value="Genomic_DNA"/>
</dbReference>
<proteinExistence type="inferred from homology"/>
<dbReference type="InterPro" id="IPR011993">
    <property type="entry name" value="PH-like_dom_sf"/>
</dbReference>
<name>A0AA41VZI0_PAPNU</name>
<evidence type="ECO:0000313" key="5">
    <source>
        <dbReference type="Proteomes" id="UP001177140"/>
    </source>
</evidence>
<comment type="caution">
    <text evidence="4">The sequence shown here is derived from an EMBL/GenBank/DDBJ whole genome shotgun (WGS) entry which is preliminary data.</text>
</comment>
<dbReference type="PANTHER" id="PTHR31969">
    <property type="entry name" value="GEM-LIKE PROTEIN 2"/>
    <property type="match status" value="1"/>
</dbReference>
<evidence type="ECO:0000313" key="3">
    <source>
        <dbReference type="EMBL" id="MCL7035768.1"/>
    </source>
</evidence>
<reference evidence="4" key="1">
    <citation type="submission" date="2022-03" db="EMBL/GenBank/DDBJ databases">
        <title>A functionally conserved STORR gene fusion in Papaver species that diverged 16.8 million years ago.</title>
        <authorList>
            <person name="Catania T."/>
        </authorList>
    </citation>
    <scope>NUCLEOTIDE SEQUENCE</scope>
    <source>
        <strain evidence="4">S-191538</strain>
    </source>
</reference>
<dbReference type="InterPro" id="IPR037848">
    <property type="entry name" value="GEM-like"/>
</dbReference>
<dbReference type="InterPro" id="IPR004182">
    <property type="entry name" value="GRAM"/>
</dbReference>
<sequence length="150" mass="17066">MMKINKIPESVIGIKLRLSGGGMQKIFKQTFKVEEGEKLLKASRCYLSTTAGPMAGLLFVSTEKIAFCSEKSLTISSPNGGFIRTPYKVVIPMDKIKRVEESQNIDKPKQKYIEIVTVDHFDFWFMGFVNYDKAFRTLQKSINLSQQQSQ</sequence>
<dbReference type="AlphaFoldDB" id="A0AA41VZI0"/>
<dbReference type="EMBL" id="JAJJMA010323634">
    <property type="protein sequence ID" value="MCL7050095.1"/>
    <property type="molecule type" value="Genomic_DNA"/>
</dbReference>
<dbReference type="SMART" id="SM00568">
    <property type="entry name" value="GRAM"/>
    <property type="match status" value="1"/>
</dbReference>
<protein>
    <recommendedName>
        <fullName evidence="2">GRAM domain-containing protein</fullName>
    </recommendedName>
</protein>
<evidence type="ECO:0000256" key="1">
    <source>
        <dbReference type="ARBA" id="ARBA00009414"/>
    </source>
</evidence>
<evidence type="ECO:0000313" key="4">
    <source>
        <dbReference type="EMBL" id="MCL7050095.1"/>
    </source>
</evidence>
<dbReference type="Proteomes" id="UP001177140">
    <property type="component" value="Unassembled WGS sequence"/>
</dbReference>